<evidence type="ECO:0000256" key="5">
    <source>
        <dbReference type="ARBA" id="ARBA00022679"/>
    </source>
</evidence>
<dbReference type="GO" id="GO:0005524">
    <property type="term" value="F:ATP binding"/>
    <property type="evidence" value="ECO:0007669"/>
    <property type="project" value="UniProtKB-UniRule"/>
</dbReference>
<evidence type="ECO:0000256" key="9">
    <source>
        <dbReference type="ARBA" id="ARBA00023141"/>
    </source>
</evidence>
<keyword evidence="11" id="KW-0963">Cytoplasm</keyword>
<reference evidence="12 13" key="1">
    <citation type="submission" date="2019-04" db="EMBL/GenBank/DDBJ databases">
        <title>Geobacter oryzae sp. nov., ferric-reducing bacteria isolated from paddy soil.</title>
        <authorList>
            <person name="Xu Z."/>
            <person name="Masuda Y."/>
            <person name="Itoh H."/>
            <person name="Senoo K."/>
        </authorList>
    </citation>
    <scope>NUCLEOTIDE SEQUENCE [LARGE SCALE GENOMIC DNA]</scope>
    <source>
        <strain evidence="12 13">Red111</strain>
    </source>
</reference>
<dbReference type="InterPro" id="IPR027417">
    <property type="entry name" value="P-loop_NTPase"/>
</dbReference>
<dbReference type="GO" id="GO:0009073">
    <property type="term" value="P:aromatic amino acid family biosynthetic process"/>
    <property type="evidence" value="ECO:0007669"/>
    <property type="project" value="UniProtKB-KW"/>
</dbReference>
<evidence type="ECO:0000256" key="4">
    <source>
        <dbReference type="ARBA" id="ARBA00022605"/>
    </source>
</evidence>
<evidence type="ECO:0000313" key="13">
    <source>
        <dbReference type="Proteomes" id="UP000306416"/>
    </source>
</evidence>
<evidence type="ECO:0000256" key="2">
    <source>
        <dbReference type="ARBA" id="ARBA00006997"/>
    </source>
</evidence>
<dbReference type="InterPro" id="IPR023000">
    <property type="entry name" value="Shikimate_kinase_CS"/>
</dbReference>
<comment type="subcellular location">
    <subcellularLocation>
        <location evidence="11">Cytoplasm</location>
    </subcellularLocation>
</comment>
<keyword evidence="11" id="KW-0460">Magnesium</keyword>
<keyword evidence="4 11" id="KW-0028">Amino-acid biosynthesis</keyword>
<protein>
    <recommendedName>
        <fullName evidence="3 11">Shikimate kinase</fullName>
        <shortName evidence="11">SK</shortName>
        <ecNumber evidence="3 11">2.7.1.71</ecNumber>
    </recommendedName>
</protein>
<dbReference type="GO" id="GO:0008652">
    <property type="term" value="P:amino acid biosynthetic process"/>
    <property type="evidence" value="ECO:0007669"/>
    <property type="project" value="UniProtKB-KW"/>
</dbReference>
<feature type="binding site" evidence="11">
    <location>
        <position position="35"/>
    </location>
    <ligand>
        <name>substrate</name>
    </ligand>
</feature>
<comment type="pathway">
    <text evidence="1 11">Metabolic intermediate biosynthesis; chorismate biosynthesis; chorismate from D-erythrose 4-phosphate and phosphoenolpyruvate: step 5/7.</text>
</comment>
<comment type="subunit">
    <text evidence="11">Monomer.</text>
</comment>
<evidence type="ECO:0000256" key="6">
    <source>
        <dbReference type="ARBA" id="ARBA00022741"/>
    </source>
</evidence>
<dbReference type="Pfam" id="PF01202">
    <property type="entry name" value="SKI"/>
    <property type="match status" value="1"/>
</dbReference>
<dbReference type="PANTHER" id="PTHR21087">
    <property type="entry name" value="SHIKIMATE KINASE"/>
    <property type="match status" value="1"/>
</dbReference>
<dbReference type="SUPFAM" id="SSF52540">
    <property type="entry name" value="P-loop containing nucleoside triphosphate hydrolases"/>
    <property type="match status" value="1"/>
</dbReference>
<dbReference type="Gene3D" id="3.40.50.300">
    <property type="entry name" value="P-loop containing nucleotide triphosphate hydrolases"/>
    <property type="match status" value="1"/>
</dbReference>
<feature type="binding site" evidence="11">
    <location>
        <position position="138"/>
    </location>
    <ligand>
        <name>substrate</name>
    </ligand>
</feature>
<comment type="similarity">
    <text evidence="2 11">Belongs to the shikimate kinase family.</text>
</comment>
<evidence type="ECO:0000256" key="3">
    <source>
        <dbReference type="ARBA" id="ARBA00012154"/>
    </source>
</evidence>
<feature type="binding site" evidence="11">
    <location>
        <position position="17"/>
    </location>
    <ligand>
        <name>Mg(2+)</name>
        <dbReference type="ChEBI" id="CHEBI:18420"/>
    </ligand>
</feature>
<evidence type="ECO:0000256" key="8">
    <source>
        <dbReference type="ARBA" id="ARBA00022840"/>
    </source>
</evidence>
<sequence length="171" mass="18691">MNIRNIFLTGFMGCGKTTVGHVLAQRLGWEFVDLDHAIVEEVGMSVKEIFAAHGEPYFRELESRVLVRIAAGSGQVISTGGGAVIDRGNRAVMRQYGRIVNLKADVPTIVARVSGNSERPLLADGASVEKIRTMLKAREEFYADADLRIDTTGKDVAGVVDELIDSLKRYP</sequence>
<dbReference type="InterPro" id="IPR000623">
    <property type="entry name" value="Shikimate_kinase/TSH1"/>
</dbReference>
<dbReference type="EMBL" id="SRSC01000004">
    <property type="protein sequence ID" value="TGU70646.1"/>
    <property type="molecule type" value="Genomic_DNA"/>
</dbReference>
<feature type="binding site" evidence="11">
    <location>
        <position position="81"/>
    </location>
    <ligand>
        <name>substrate</name>
    </ligand>
</feature>
<dbReference type="Proteomes" id="UP000306416">
    <property type="component" value="Unassembled WGS sequence"/>
</dbReference>
<dbReference type="RefSeq" id="WP_135871862.1">
    <property type="nucleotide sequence ID" value="NZ_SRSC01000004.1"/>
</dbReference>
<keyword evidence="5 11" id="KW-0808">Transferase</keyword>
<evidence type="ECO:0000256" key="1">
    <source>
        <dbReference type="ARBA" id="ARBA00004842"/>
    </source>
</evidence>
<feature type="binding site" evidence="11">
    <location>
        <position position="119"/>
    </location>
    <ligand>
        <name>ATP</name>
        <dbReference type="ChEBI" id="CHEBI:30616"/>
    </ligand>
</feature>
<keyword evidence="9 11" id="KW-0057">Aromatic amino acid biosynthesis</keyword>
<keyword evidence="7 11" id="KW-0418">Kinase</keyword>
<dbReference type="CDD" id="cd00464">
    <property type="entry name" value="SK"/>
    <property type="match status" value="1"/>
</dbReference>
<keyword evidence="11" id="KW-0479">Metal-binding</keyword>
<keyword evidence="6 11" id="KW-0547">Nucleotide-binding</keyword>
<dbReference type="GO" id="GO:0000287">
    <property type="term" value="F:magnesium ion binding"/>
    <property type="evidence" value="ECO:0007669"/>
    <property type="project" value="UniProtKB-UniRule"/>
</dbReference>
<keyword evidence="8 11" id="KW-0067">ATP-binding</keyword>
<dbReference type="InterPro" id="IPR031322">
    <property type="entry name" value="Shikimate/glucono_kinase"/>
</dbReference>
<comment type="caution">
    <text evidence="11">Lacks conserved residue(s) required for the propagation of feature annotation.</text>
</comment>
<comment type="caution">
    <text evidence="12">The sequence shown here is derived from an EMBL/GenBank/DDBJ whole genome shotgun (WGS) entry which is preliminary data.</text>
</comment>
<dbReference type="GO" id="GO:0004765">
    <property type="term" value="F:shikimate kinase activity"/>
    <property type="evidence" value="ECO:0007669"/>
    <property type="project" value="UniProtKB-UniRule"/>
</dbReference>
<dbReference type="GO" id="GO:0009423">
    <property type="term" value="P:chorismate biosynthetic process"/>
    <property type="evidence" value="ECO:0007669"/>
    <property type="project" value="UniProtKB-UniRule"/>
</dbReference>
<keyword evidence="13" id="KW-1185">Reference proteome</keyword>
<accession>A0A4S1CCF5</accession>
<feature type="binding site" evidence="11">
    <location>
        <position position="59"/>
    </location>
    <ligand>
        <name>substrate</name>
    </ligand>
</feature>
<organism evidence="12 13">
    <name type="scientific">Geomonas terrae</name>
    <dbReference type="NCBI Taxonomy" id="2562681"/>
    <lineage>
        <taxon>Bacteria</taxon>
        <taxon>Pseudomonadati</taxon>
        <taxon>Thermodesulfobacteriota</taxon>
        <taxon>Desulfuromonadia</taxon>
        <taxon>Geobacterales</taxon>
        <taxon>Geobacteraceae</taxon>
        <taxon>Geomonas</taxon>
    </lineage>
</organism>
<gene>
    <name evidence="11" type="primary">aroK</name>
    <name evidence="12" type="ORF">E4633_16720</name>
</gene>
<dbReference type="AlphaFoldDB" id="A0A4S1CCF5"/>
<dbReference type="GO" id="GO:0005829">
    <property type="term" value="C:cytosol"/>
    <property type="evidence" value="ECO:0007669"/>
    <property type="project" value="TreeGrafter"/>
</dbReference>
<evidence type="ECO:0000256" key="7">
    <source>
        <dbReference type="ARBA" id="ARBA00022777"/>
    </source>
</evidence>
<evidence type="ECO:0000256" key="11">
    <source>
        <dbReference type="HAMAP-Rule" id="MF_00109"/>
    </source>
</evidence>
<dbReference type="PRINTS" id="PR01100">
    <property type="entry name" value="SHIKIMTKNASE"/>
</dbReference>
<proteinExistence type="inferred from homology"/>
<dbReference type="UniPathway" id="UPA00053">
    <property type="reaction ID" value="UER00088"/>
</dbReference>
<comment type="cofactor">
    <cofactor evidence="11">
        <name>Mg(2+)</name>
        <dbReference type="ChEBI" id="CHEBI:18420"/>
    </cofactor>
    <text evidence="11">Binds 1 Mg(2+) ion per subunit.</text>
</comment>
<comment type="function">
    <text evidence="11">Catalyzes the specific phosphorylation of the 3-hydroxyl group of shikimic acid using ATP as a cosubstrate.</text>
</comment>
<evidence type="ECO:0000256" key="10">
    <source>
        <dbReference type="ARBA" id="ARBA00048567"/>
    </source>
</evidence>
<feature type="binding site" evidence="11">
    <location>
        <begin position="13"/>
        <end position="18"/>
    </location>
    <ligand>
        <name>ATP</name>
        <dbReference type="ChEBI" id="CHEBI:30616"/>
    </ligand>
</feature>
<dbReference type="PROSITE" id="PS01128">
    <property type="entry name" value="SHIKIMATE_KINASE"/>
    <property type="match status" value="1"/>
</dbReference>
<evidence type="ECO:0000313" key="12">
    <source>
        <dbReference type="EMBL" id="TGU70646.1"/>
    </source>
</evidence>
<comment type="catalytic activity">
    <reaction evidence="10 11">
        <text>shikimate + ATP = 3-phosphoshikimate + ADP + H(+)</text>
        <dbReference type="Rhea" id="RHEA:13121"/>
        <dbReference type="ChEBI" id="CHEBI:15378"/>
        <dbReference type="ChEBI" id="CHEBI:30616"/>
        <dbReference type="ChEBI" id="CHEBI:36208"/>
        <dbReference type="ChEBI" id="CHEBI:145989"/>
        <dbReference type="ChEBI" id="CHEBI:456216"/>
        <dbReference type="EC" id="2.7.1.71"/>
    </reaction>
</comment>
<dbReference type="PANTHER" id="PTHR21087:SF16">
    <property type="entry name" value="SHIKIMATE KINASE 1, CHLOROPLASTIC"/>
    <property type="match status" value="1"/>
</dbReference>
<dbReference type="HAMAP" id="MF_00109">
    <property type="entry name" value="Shikimate_kinase"/>
    <property type="match status" value="1"/>
</dbReference>
<dbReference type="EC" id="2.7.1.71" evidence="3 11"/>
<name>A0A4S1CCF5_9BACT</name>